<dbReference type="AlphaFoldDB" id="A0A250XCS0"/>
<evidence type="ECO:0000256" key="1">
    <source>
        <dbReference type="SAM" id="MobiDB-lite"/>
    </source>
</evidence>
<dbReference type="EMBL" id="BEGY01000058">
    <property type="protein sequence ID" value="GAX80887.1"/>
    <property type="molecule type" value="Genomic_DNA"/>
</dbReference>
<feature type="compositionally biased region" description="Polar residues" evidence="1">
    <location>
        <begin position="391"/>
        <end position="418"/>
    </location>
</feature>
<organism evidence="2 3">
    <name type="scientific">Chlamydomonas eustigma</name>
    <dbReference type="NCBI Taxonomy" id="1157962"/>
    <lineage>
        <taxon>Eukaryota</taxon>
        <taxon>Viridiplantae</taxon>
        <taxon>Chlorophyta</taxon>
        <taxon>core chlorophytes</taxon>
        <taxon>Chlorophyceae</taxon>
        <taxon>CS clade</taxon>
        <taxon>Chlamydomonadales</taxon>
        <taxon>Chlamydomonadaceae</taxon>
        <taxon>Chlamydomonas</taxon>
    </lineage>
</organism>
<feature type="region of interest" description="Disordered" evidence="1">
    <location>
        <begin position="68"/>
        <end position="94"/>
    </location>
</feature>
<evidence type="ECO:0000313" key="2">
    <source>
        <dbReference type="EMBL" id="GAX80887.1"/>
    </source>
</evidence>
<proteinExistence type="predicted"/>
<sequence>MMSPHSINTSTSYQSLLSQLTNLTQAIGTNSNSSNEGNRAEVSVQATYIEELLRLTQQLMAIEQQSNQAITTQVTPDDASTPPPGSRLGNGIPDAYSAYSGSVPNSGSSSSAGVPLLSSLPSIQTGDVAVNVNINVNPMSSGASCCPCQGQLGWLSSLLSGSGPAAAASSTNPTTSLLQSLIMVGAVLEPYHQALNTLLAINKSSTGTTTDAAAASSGVAQLVSGLGSLGIIPRISVSHKGGGGDGSATPPITGTATEGSQDSSTSSSEIITSNRGATGGSSQTYSLAAGGRRLLASSDRLPLLLSTVKLRRSLLQANTGGSEAASGASLTQLLYQILQGGGISLTGSGTGSSDGSAPSWHLGIQSLVGNAGHKTPDNGNNPAGVDIGGQDTLSSPSATSGSAPNGNPASVITGSGSSGYNRYGETVRGLGLRQSLPSSLASPESNLFTCKCSC</sequence>
<feature type="compositionally biased region" description="Low complexity" evidence="1">
    <location>
        <begin position="263"/>
        <end position="273"/>
    </location>
</feature>
<comment type="caution">
    <text evidence="2">The sequence shown here is derived from an EMBL/GenBank/DDBJ whole genome shotgun (WGS) entry which is preliminary data.</text>
</comment>
<gene>
    <name evidence="2" type="ORF">CEUSTIGMA_g8322.t1</name>
</gene>
<dbReference type="Proteomes" id="UP000232323">
    <property type="component" value="Unassembled WGS sequence"/>
</dbReference>
<feature type="region of interest" description="Disordered" evidence="1">
    <location>
        <begin position="368"/>
        <end position="418"/>
    </location>
</feature>
<reference evidence="2 3" key="1">
    <citation type="submission" date="2017-08" db="EMBL/GenBank/DDBJ databases">
        <title>Acidophilic green algal genome provides insights into adaptation to an acidic environment.</title>
        <authorList>
            <person name="Hirooka S."/>
            <person name="Hirose Y."/>
            <person name="Kanesaki Y."/>
            <person name="Higuchi S."/>
            <person name="Fujiwara T."/>
            <person name="Onuma R."/>
            <person name="Era A."/>
            <person name="Ohbayashi R."/>
            <person name="Uzuka A."/>
            <person name="Nozaki H."/>
            <person name="Yoshikawa H."/>
            <person name="Miyagishima S.Y."/>
        </authorList>
    </citation>
    <scope>NUCLEOTIDE SEQUENCE [LARGE SCALE GENOMIC DNA]</scope>
    <source>
        <strain evidence="2 3">NIES-2499</strain>
    </source>
</reference>
<feature type="region of interest" description="Disordered" evidence="1">
    <location>
        <begin position="240"/>
        <end position="283"/>
    </location>
</feature>
<keyword evidence="3" id="KW-1185">Reference proteome</keyword>
<name>A0A250XCS0_9CHLO</name>
<accession>A0A250XCS0</accession>
<feature type="compositionally biased region" description="Polar residues" evidence="1">
    <location>
        <begin position="250"/>
        <end position="262"/>
    </location>
</feature>
<protein>
    <submittedName>
        <fullName evidence="2">Uncharacterized protein</fullName>
    </submittedName>
</protein>
<evidence type="ECO:0000313" key="3">
    <source>
        <dbReference type="Proteomes" id="UP000232323"/>
    </source>
</evidence>
<feature type="compositionally biased region" description="Polar residues" evidence="1">
    <location>
        <begin position="274"/>
        <end position="283"/>
    </location>
</feature>